<keyword evidence="3" id="KW-1185">Reference proteome</keyword>
<evidence type="ECO:0000313" key="3">
    <source>
        <dbReference type="Proteomes" id="UP000297280"/>
    </source>
</evidence>
<reference evidence="2 3" key="1">
    <citation type="submission" date="2017-12" db="EMBL/GenBank/DDBJ databases">
        <title>Comparative genomics of Botrytis spp.</title>
        <authorList>
            <person name="Valero-Jimenez C.A."/>
            <person name="Tapia P."/>
            <person name="Veloso J."/>
            <person name="Silva-Moreno E."/>
            <person name="Staats M."/>
            <person name="Valdes J.H."/>
            <person name="Van Kan J.A.L."/>
        </authorList>
    </citation>
    <scope>NUCLEOTIDE SEQUENCE [LARGE SCALE GENOMIC DNA]</scope>
    <source>
        <strain evidence="2 3">MUCL3349</strain>
    </source>
</reference>
<gene>
    <name evidence="2" type="ORF">BPOR_0252g00060</name>
</gene>
<name>A0A4Z1KLY0_9HELO</name>
<feature type="region of interest" description="Disordered" evidence="1">
    <location>
        <begin position="259"/>
        <end position="294"/>
    </location>
</feature>
<accession>A0A4Z1KLY0</accession>
<proteinExistence type="predicted"/>
<protein>
    <submittedName>
        <fullName evidence="2">Uncharacterized protein</fullName>
    </submittedName>
</protein>
<evidence type="ECO:0000256" key="1">
    <source>
        <dbReference type="SAM" id="MobiDB-lite"/>
    </source>
</evidence>
<sequence>MDFEVEHANTKEKTPVSSSVPTSLHQTQSTGGISESSFVLRSCTSAVPCVTEDSPTIHAAVYVVHVDQTYLAHITIFPDGRDDRSISAQATAARLPSYLRSVLGFWTTRYLLASTTLKHLQAFELTGLTGQTISWERGTLLSKTFSEYTGRSDNFFCCLSLSETRLPSAYQAANSAPNPLAMTEAAEKPSTLCKVCDVPRYLQVSISGWHVPWRSWSIDILPGYHCGPGRAQIAKGVTIPRPPRSAMFLGTLRPPPRCGNSATISKSPGDGSSWSIEILPNITVDQDEPKSPKG</sequence>
<organism evidence="2 3">
    <name type="scientific">Botrytis porri</name>
    <dbReference type="NCBI Taxonomy" id="87229"/>
    <lineage>
        <taxon>Eukaryota</taxon>
        <taxon>Fungi</taxon>
        <taxon>Dikarya</taxon>
        <taxon>Ascomycota</taxon>
        <taxon>Pezizomycotina</taxon>
        <taxon>Leotiomycetes</taxon>
        <taxon>Helotiales</taxon>
        <taxon>Sclerotiniaceae</taxon>
        <taxon>Botrytis</taxon>
    </lineage>
</organism>
<feature type="region of interest" description="Disordered" evidence="1">
    <location>
        <begin position="1"/>
        <end position="30"/>
    </location>
</feature>
<dbReference type="Proteomes" id="UP000297280">
    <property type="component" value="Unassembled WGS sequence"/>
</dbReference>
<dbReference type="EMBL" id="PQXO01000252">
    <property type="protein sequence ID" value="TGO87071.1"/>
    <property type="molecule type" value="Genomic_DNA"/>
</dbReference>
<feature type="compositionally biased region" description="Polar residues" evidence="1">
    <location>
        <begin position="260"/>
        <end position="275"/>
    </location>
</feature>
<comment type="caution">
    <text evidence="2">The sequence shown here is derived from an EMBL/GenBank/DDBJ whole genome shotgun (WGS) entry which is preliminary data.</text>
</comment>
<dbReference type="AlphaFoldDB" id="A0A4Z1KLY0"/>
<feature type="compositionally biased region" description="Polar residues" evidence="1">
    <location>
        <begin position="15"/>
        <end position="30"/>
    </location>
</feature>
<evidence type="ECO:0000313" key="2">
    <source>
        <dbReference type="EMBL" id="TGO87071.1"/>
    </source>
</evidence>
<feature type="compositionally biased region" description="Basic and acidic residues" evidence="1">
    <location>
        <begin position="1"/>
        <end position="14"/>
    </location>
</feature>